<accession>A0A9Q1FNN9</accession>
<dbReference type="OrthoDB" id="10007415at2759"/>
<dbReference type="SMART" id="SM00228">
    <property type="entry name" value="PDZ"/>
    <property type="match status" value="1"/>
</dbReference>
<protein>
    <recommendedName>
        <fullName evidence="3">PDZ domain-containing protein</fullName>
    </recommendedName>
</protein>
<keyword evidence="5" id="KW-1185">Reference proteome</keyword>
<organism evidence="4 5">
    <name type="scientific">Synaphobranchus kaupii</name>
    <name type="common">Kaup's arrowtooth eel</name>
    <dbReference type="NCBI Taxonomy" id="118154"/>
    <lineage>
        <taxon>Eukaryota</taxon>
        <taxon>Metazoa</taxon>
        <taxon>Chordata</taxon>
        <taxon>Craniata</taxon>
        <taxon>Vertebrata</taxon>
        <taxon>Euteleostomi</taxon>
        <taxon>Actinopterygii</taxon>
        <taxon>Neopterygii</taxon>
        <taxon>Teleostei</taxon>
        <taxon>Anguilliformes</taxon>
        <taxon>Synaphobranchidae</taxon>
        <taxon>Synaphobranchus</taxon>
    </lineage>
</organism>
<feature type="compositionally biased region" description="Polar residues" evidence="2">
    <location>
        <begin position="86"/>
        <end position="119"/>
    </location>
</feature>
<evidence type="ECO:0000313" key="4">
    <source>
        <dbReference type="EMBL" id="KAJ8363076.1"/>
    </source>
</evidence>
<feature type="compositionally biased region" description="Polar residues" evidence="2">
    <location>
        <begin position="143"/>
        <end position="160"/>
    </location>
</feature>
<dbReference type="EMBL" id="JAINUF010000004">
    <property type="protein sequence ID" value="KAJ8363076.1"/>
    <property type="molecule type" value="Genomic_DNA"/>
</dbReference>
<dbReference type="PANTHER" id="PTHR14191">
    <property type="entry name" value="PDZ DOMAIN CONTAINING PROTEIN"/>
    <property type="match status" value="1"/>
</dbReference>
<feature type="region of interest" description="Disordered" evidence="2">
    <location>
        <begin position="1"/>
        <end position="61"/>
    </location>
</feature>
<feature type="region of interest" description="Disordered" evidence="2">
    <location>
        <begin position="79"/>
        <end position="202"/>
    </location>
</feature>
<name>A0A9Q1FNN9_SYNKA</name>
<dbReference type="Pfam" id="PF09007">
    <property type="entry name" value="EBP50_C"/>
    <property type="match status" value="1"/>
</dbReference>
<dbReference type="InterPro" id="IPR015098">
    <property type="entry name" value="EBP50_C"/>
</dbReference>
<evidence type="ECO:0000259" key="3">
    <source>
        <dbReference type="PROSITE" id="PS50106"/>
    </source>
</evidence>
<dbReference type="AlphaFoldDB" id="A0A9Q1FNN9"/>
<keyword evidence="1" id="KW-0677">Repeat</keyword>
<proteinExistence type="predicted"/>
<dbReference type="PROSITE" id="PS50106">
    <property type="entry name" value="PDZ"/>
    <property type="match status" value="1"/>
</dbReference>
<evidence type="ECO:0000256" key="2">
    <source>
        <dbReference type="SAM" id="MobiDB-lite"/>
    </source>
</evidence>
<dbReference type="GO" id="GO:0016324">
    <property type="term" value="C:apical plasma membrane"/>
    <property type="evidence" value="ECO:0007669"/>
    <property type="project" value="TreeGrafter"/>
</dbReference>
<reference evidence="4" key="1">
    <citation type="journal article" date="2023" name="Science">
        <title>Genome structures resolve the early diversification of teleost fishes.</title>
        <authorList>
            <person name="Parey E."/>
            <person name="Louis A."/>
            <person name="Montfort J."/>
            <person name="Bouchez O."/>
            <person name="Roques C."/>
            <person name="Iampietro C."/>
            <person name="Lluch J."/>
            <person name="Castinel A."/>
            <person name="Donnadieu C."/>
            <person name="Desvignes T."/>
            <person name="Floi Bucao C."/>
            <person name="Jouanno E."/>
            <person name="Wen M."/>
            <person name="Mejri S."/>
            <person name="Dirks R."/>
            <person name="Jansen H."/>
            <person name="Henkel C."/>
            <person name="Chen W.J."/>
            <person name="Zahm M."/>
            <person name="Cabau C."/>
            <person name="Klopp C."/>
            <person name="Thompson A.W."/>
            <person name="Robinson-Rechavi M."/>
            <person name="Braasch I."/>
            <person name="Lecointre G."/>
            <person name="Bobe J."/>
            <person name="Postlethwait J.H."/>
            <person name="Berthelot C."/>
            <person name="Roest Crollius H."/>
            <person name="Guiguen Y."/>
        </authorList>
    </citation>
    <scope>NUCLEOTIDE SEQUENCE</scope>
    <source>
        <strain evidence="4">WJC10195</strain>
    </source>
</reference>
<gene>
    <name evidence="4" type="ORF">SKAU_G00119070</name>
</gene>
<comment type="caution">
    <text evidence="4">The sequence shown here is derived from an EMBL/GenBank/DDBJ whole genome shotgun (WGS) entry which is preliminary data.</text>
</comment>
<dbReference type="PANTHER" id="PTHR14191:SF3">
    <property type="entry name" value="NA(+)_H(+) EXCHANGE REGULATORY COFACTOR-LIKE PROTEIN NRFL-1"/>
    <property type="match status" value="1"/>
</dbReference>
<sequence length="240" mass="26216">MLTDPKQESPAPGRELLPRLCPPAEGGDGLRVQPAQREVQTGPVHPLRGPGSPAEGAGLMPKDRVIEVNGVNIENLRHSERLGITPTESHVTDSISQPMTNGSPQPQTNGKSGLYSSQVFRPDMDSPDTSTQVSAVEEMLRRTSPSPRLNLSSPDTNNQAPVMGERPRREPLEDSSLNLSSTAAEAKEKVLSKRTKKRGRPLWTGARSMRFSEISDFTFYYSAPPPTQFPPPKKTLYPPS</sequence>
<evidence type="ECO:0000313" key="5">
    <source>
        <dbReference type="Proteomes" id="UP001152622"/>
    </source>
</evidence>
<dbReference type="Proteomes" id="UP001152622">
    <property type="component" value="Chromosome 4"/>
</dbReference>
<dbReference type="GO" id="GO:0072659">
    <property type="term" value="P:protein localization to plasma membrane"/>
    <property type="evidence" value="ECO:0007669"/>
    <property type="project" value="TreeGrafter"/>
</dbReference>
<dbReference type="InterPro" id="IPR001478">
    <property type="entry name" value="PDZ"/>
</dbReference>
<evidence type="ECO:0000256" key="1">
    <source>
        <dbReference type="ARBA" id="ARBA00022737"/>
    </source>
</evidence>
<dbReference type="GO" id="GO:0005102">
    <property type="term" value="F:signaling receptor binding"/>
    <property type="evidence" value="ECO:0007669"/>
    <property type="project" value="TreeGrafter"/>
</dbReference>
<dbReference type="Gene3D" id="2.30.42.10">
    <property type="match status" value="1"/>
</dbReference>
<dbReference type="InterPro" id="IPR051067">
    <property type="entry name" value="NHER"/>
</dbReference>
<dbReference type="SUPFAM" id="SSF50156">
    <property type="entry name" value="PDZ domain-like"/>
    <property type="match status" value="1"/>
</dbReference>
<feature type="domain" description="PDZ" evidence="3">
    <location>
        <begin position="50"/>
        <end position="80"/>
    </location>
</feature>
<dbReference type="GO" id="GO:0043495">
    <property type="term" value="F:protein-membrane adaptor activity"/>
    <property type="evidence" value="ECO:0007669"/>
    <property type="project" value="TreeGrafter"/>
</dbReference>
<dbReference type="InterPro" id="IPR036034">
    <property type="entry name" value="PDZ_sf"/>
</dbReference>